<organism evidence="1 2">
    <name type="scientific">Arsenicicoccus cauae</name>
    <dbReference type="NCBI Taxonomy" id="2663847"/>
    <lineage>
        <taxon>Bacteria</taxon>
        <taxon>Bacillati</taxon>
        <taxon>Actinomycetota</taxon>
        <taxon>Actinomycetes</taxon>
        <taxon>Micrococcales</taxon>
        <taxon>Intrasporangiaceae</taxon>
        <taxon>Arsenicicoccus</taxon>
    </lineage>
</organism>
<dbReference type="InterPro" id="IPR016155">
    <property type="entry name" value="Mopterin_synth/thiamin_S_b"/>
</dbReference>
<dbReference type="InterPro" id="IPR012675">
    <property type="entry name" value="Beta-grasp_dom_sf"/>
</dbReference>
<dbReference type="Pfam" id="PF02597">
    <property type="entry name" value="ThiS"/>
    <property type="match status" value="1"/>
</dbReference>
<accession>A0A6I3IH42</accession>
<evidence type="ECO:0000313" key="1">
    <source>
        <dbReference type="EMBL" id="MTB71025.1"/>
    </source>
</evidence>
<keyword evidence="2" id="KW-1185">Reference proteome</keyword>
<gene>
    <name evidence="1" type="ORF">GGG17_03360</name>
</gene>
<dbReference type="RefSeq" id="WP_154592358.1">
    <property type="nucleotide sequence ID" value="NZ_CP171001.1"/>
</dbReference>
<comment type="caution">
    <text evidence="1">The sequence shown here is derived from an EMBL/GenBank/DDBJ whole genome shotgun (WGS) entry which is preliminary data.</text>
</comment>
<dbReference type="Gene3D" id="3.10.20.30">
    <property type="match status" value="1"/>
</dbReference>
<name>A0A6I3IH42_9MICO</name>
<dbReference type="AlphaFoldDB" id="A0A6I3IH42"/>
<sequence length="96" mass="9758">MDQPTDRPTPAQGVALQEVQVRLRYWAGARAAAGVEEDVVSASSVSQALAAAALLRPALVPVLPACSVLVDGRTVPRDASLAGATLVEVLPPFAGG</sequence>
<reference evidence="1 2" key="1">
    <citation type="submission" date="2019-11" db="EMBL/GenBank/DDBJ databases">
        <title>Whole genome sequencing identifies a novel species of the genus Arsenicicoccus isolated from human blood.</title>
        <authorList>
            <person name="Jeong J.H."/>
            <person name="Kweon O.J."/>
            <person name="Kim H.R."/>
            <person name="Kim T.-H."/>
            <person name="Ha S.-M."/>
            <person name="Lee M.-K."/>
        </authorList>
    </citation>
    <scope>NUCLEOTIDE SEQUENCE [LARGE SCALE GENOMIC DNA]</scope>
    <source>
        <strain evidence="1 2">MKL-02</strain>
    </source>
</reference>
<dbReference type="InterPro" id="IPR003749">
    <property type="entry name" value="ThiS/MoaD-like"/>
</dbReference>
<dbReference type="Proteomes" id="UP000431092">
    <property type="component" value="Unassembled WGS sequence"/>
</dbReference>
<protein>
    <submittedName>
        <fullName evidence="1">MoaD/ThiS family protein</fullName>
    </submittedName>
</protein>
<dbReference type="EMBL" id="WLVL01000016">
    <property type="protein sequence ID" value="MTB71025.1"/>
    <property type="molecule type" value="Genomic_DNA"/>
</dbReference>
<dbReference type="SUPFAM" id="SSF54285">
    <property type="entry name" value="MoaD/ThiS"/>
    <property type="match status" value="1"/>
</dbReference>
<proteinExistence type="predicted"/>
<evidence type="ECO:0000313" key="2">
    <source>
        <dbReference type="Proteomes" id="UP000431092"/>
    </source>
</evidence>